<evidence type="ECO:0000256" key="3">
    <source>
        <dbReference type="ARBA" id="ARBA00023027"/>
    </source>
</evidence>
<dbReference type="NCBIfam" id="TIGR03971">
    <property type="entry name" value="SDR_subfam_1"/>
    <property type="match status" value="1"/>
</dbReference>
<reference evidence="4" key="1">
    <citation type="submission" date="2020-02" db="EMBL/GenBank/DDBJ databases">
        <authorList>
            <person name="Meier V. D."/>
        </authorList>
    </citation>
    <scope>NUCLEOTIDE SEQUENCE</scope>
    <source>
        <strain evidence="4">AVDCRST_MAG83</strain>
    </source>
</reference>
<dbReference type="CDD" id="cd05233">
    <property type="entry name" value="SDR_c"/>
    <property type="match status" value="1"/>
</dbReference>
<dbReference type="PRINTS" id="PR00080">
    <property type="entry name" value="SDRFAMILY"/>
</dbReference>
<gene>
    <name evidence="4" type="ORF">AVDCRST_MAG83-356</name>
</gene>
<dbReference type="InterPro" id="IPR020904">
    <property type="entry name" value="Sc_DH/Rdtase_CS"/>
</dbReference>
<evidence type="ECO:0000313" key="4">
    <source>
        <dbReference type="EMBL" id="CAA9217584.1"/>
    </source>
</evidence>
<dbReference type="PRINTS" id="PR00081">
    <property type="entry name" value="GDHRDH"/>
</dbReference>
<keyword evidence="2 4" id="KW-0560">Oxidoreductase</keyword>
<sequence length="275" mass="29153">MGRLEGNVAFITGAARGMGRSHAVRLAEEGADIIAVDICGPVDTASYAMGTEEDLADTARAVAALGRRVVTTKLDVRDLDALESALQQGVSELGRLDIVVANAGIVSNFGIVDMTPKHWQEMIDINLTGVWNTCKVATPHLIAGGRGGSMILVSSVAGLKGFANVSHYVAAKHGVLGLSRGLAIELAPHSIRVNTVHPTQVNTPMIMREEIFRVFRPDLDDPKVEDFASASQEMHQLPVPWVESSDVSNAVLYLASSDARYVTGTALQIDAGSLA</sequence>
<dbReference type="FunFam" id="3.40.50.720:FF:000084">
    <property type="entry name" value="Short-chain dehydrogenase reductase"/>
    <property type="match status" value="1"/>
</dbReference>
<dbReference type="Gene3D" id="3.40.50.720">
    <property type="entry name" value="NAD(P)-binding Rossmann-like Domain"/>
    <property type="match status" value="1"/>
</dbReference>
<comment type="similarity">
    <text evidence="1">Belongs to the short-chain dehydrogenases/reductases (SDR) family.</text>
</comment>
<evidence type="ECO:0000256" key="1">
    <source>
        <dbReference type="ARBA" id="ARBA00006484"/>
    </source>
</evidence>
<dbReference type="SUPFAM" id="SSF51735">
    <property type="entry name" value="NAD(P)-binding Rossmann-fold domains"/>
    <property type="match status" value="1"/>
</dbReference>
<dbReference type="PANTHER" id="PTHR24321">
    <property type="entry name" value="DEHYDROGENASES, SHORT CHAIN"/>
    <property type="match status" value="1"/>
</dbReference>
<organism evidence="4">
    <name type="scientific">uncultured Arthrobacter sp</name>
    <dbReference type="NCBI Taxonomy" id="114050"/>
    <lineage>
        <taxon>Bacteria</taxon>
        <taxon>Bacillati</taxon>
        <taxon>Actinomycetota</taxon>
        <taxon>Actinomycetes</taxon>
        <taxon>Micrococcales</taxon>
        <taxon>Micrococcaceae</taxon>
        <taxon>Arthrobacter</taxon>
        <taxon>environmental samples</taxon>
    </lineage>
</organism>
<dbReference type="EC" id="1.1.1.100" evidence="4"/>
<dbReference type="AlphaFoldDB" id="A0A6J4HA78"/>
<dbReference type="PROSITE" id="PS00061">
    <property type="entry name" value="ADH_SHORT"/>
    <property type="match status" value="1"/>
</dbReference>
<dbReference type="GO" id="GO:0004316">
    <property type="term" value="F:3-oxoacyl-[acyl-carrier-protein] reductase (NADPH) activity"/>
    <property type="evidence" value="ECO:0007669"/>
    <property type="project" value="UniProtKB-EC"/>
</dbReference>
<accession>A0A6J4HA78</accession>
<dbReference type="NCBIfam" id="NF009467">
    <property type="entry name" value="PRK12826.1-3"/>
    <property type="match status" value="1"/>
</dbReference>
<dbReference type="InterPro" id="IPR002347">
    <property type="entry name" value="SDR_fam"/>
</dbReference>
<dbReference type="PANTHER" id="PTHR24321:SF8">
    <property type="entry name" value="ESTRADIOL 17-BETA-DEHYDROGENASE 8-RELATED"/>
    <property type="match status" value="1"/>
</dbReference>
<dbReference type="InterPro" id="IPR023985">
    <property type="entry name" value="SDR_subfam_1"/>
</dbReference>
<protein>
    <submittedName>
        <fullName evidence="4">3-oxoacyl-[acyl-carrier protein] reductase</fullName>
        <ecNumber evidence="4">1.1.1.100</ecNumber>
    </submittedName>
</protein>
<dbReference type="RefSeq" id="WP_294564136.1">
    <property type="nucleotide sequence ID" value="NZ_CADCTE010000027.1"/>
</dbReference>
<proteinExistence type="inferred from homology"/>
<dbReference type="InterPro" id="IPR036291">
    <property type="entry name" value="NAD(P)-bd_dom_sf"/>
</dbReference>
<name>A0A6J4HA78_9MICC</name>
<keyword evidence="3" id="KW-0520">NAD</keyword>
<evidence type="ECO:0000256" key="2">
    <source>
        <dbReference type="ARBA" id="ARBA00023002"/>
    </source>
</evidence>
<dbReference type="Pfam" id="PF13561">
    <property type="entry name" value="adh_short_C2"/>
    <property type="match status" value="1"/>
</dbReference>
<dbReference type="EMBL" id="CADCTE010000027">
    <property type="protein sequence ID" value="CAA9217584.1"/>
    <property type="molecule type" value="Genomic_DNA"/>
</dbReference>